<protein>
    <submittedName>
        <fullName evidence="2">Poly(3-hydroxyalkanoate) depolymerase</fullName>
    </submittedName>
</protein>
<accession>A0A6J4II88</accession>
<organism evidence="2">
    <name type="scientific">uncultured Acetobacteraceae bacterium</name>
    <dbReference type="NCBI Taxonomy" id="169975"/>
    <lineage>
        <taxon>Bacteria</taxon>
        <taxon>Pseudomonadati</taxon>
        <taxon>Pseudomonadota</taxon>
        <taxon>Alphaproteobacteria</taxon>
        <taxon>Acetobacterales</taxon>
        <taxon>Acetobacteraceae</taxon>
        <taxon>environmental samples</taxon>
    </lineage>
</organism>
<dbReference type="InterPro" id="IPR029058">
    <property type="entry name" value="AB_hydrolase_fold"/>
</dbReference>
<keyword evidence="1" id="KW-0732">Signal</keyword>
<dbReference type="InterPro" id="IPR050955">
    <property type="entry name" value="Plant_Biomass_Hydrol_Est"/>
</dbReference>
<dbReference type="Gene3D" id="3.40.50.1820">
    <property type="entry name" value="alpha/beta hydrolase"/>
    <property type="match status" value="1"/>
</dbReference>
<dbReference type="SUPFAM" id="SSF53474">
    <property type="entry name" value="alpha/beta-Hydrolases"/>
    <property type="match status" value="1"/>
</dbReference>
<reference evidence="2" key="1">
    <citation type="submission" date="2020-02" db="EMBL/GenBank/DDBJ databases">
        <authorList>
            <person name="Meier V. D."/>
        </authorList>
    </citation>
    <scope>NUCLEOTIDE SEQUENCE</scope>
    <source>
        <strain evidence="2">AVDCRST_MAG04</strain>
    </source>
</reference>
<dbReference type="PANTHER" id="PTHR43037">
    <property type="entry name" value="UNNAMED PRODUCT-RELATED"/>
    <property type="match status" value="1"/>
</dbReference>
<gene>
    <name evidence="2" type="ORF">AVDCRST_MAG04-2047</name>
</gene>
<dbReference type="AlphaFoldDB" id="A0A6J4II88"/>
<dbReference type="PANTHER" id="PTHR43037:SF1">
    <property type="entry name" value="BLL1128 PROTEIN"/>
    <property type="match status" value="1"/>
</dbReference>
<proteinExistence type="predicted"/>
<dbReference type="EMBL" id="CADCTL010000144">
    <property type="protein sequence ID" value="CAA9250924.1"/>
    <property type="molecule type" value="Genomic_DNA"/>
</dbReference>
<evidence type="ECO:0000313" key="2">
    <source>
        <dbReference type="EMBL" id="CAA9250924.1"/>
    </source>
</evidence>
<name>A0A6J4II88_9PROT</name>
<evidence type="ECO:0000256" key="1">
    <source>
        <dbReference type="ARBA" id="ARBA00022729"/>
    </source>
</evidence>
<sequence>MTLAGHPRRFRRTCRCEAGTERRIAGRAGSCPWAEAGRSAPRRRHCGAVPALLVTLLLLLLPACDDGGTRLSVVSHGVERRATVDRPAARPAAGPRPLLVVLHAGLLSGAQTRGELERLPAMASQAGVALAFPDAEGLFWNDGSLSQALPRALSAAGDDIGFLDALIAALVADGTADPAAVHIAGVSNGGMMALRYACSRADRLASLAVFLATMPPEAERDCRPARPLPVLMVAGTADPVVRWTGEVGPAGIAGLQRRMSVPETFGFWRRANRCAGLAPARPLPRRGRGSQPGVLVHAASGCAGGVSTLLYEVRGGGHRLSAGDDWTLLRLLGRATPDIDPGALLLEFVIEPGRLPGLGR</sequence>